<dbReference type="EMBL" id="JALPRX010000196">
    <property type="protein sequence ID" value="MCK8788160.1"/>
    <property type="molecule type" value="Genomic_DNA"/>
</dbReference>
<accession>A0A9X2C0I3</accession>
<protein>
    <submittedName>
        <fullName evidence="1">Uncharacterized protein</fullName>
    </submittedName>
</protein>
<dbReference type="RefSeq" id="WP_248670201.1">
    <property type="nucleotide sequence ID" value="NZ_JALPRX010000196.1"/>
</dbReference>
<keyword evidence="2" id="KW-1185">Reference proteome</keyword>
<reference evidence="1" key="1">
    <citation type="submission" date="2022-04" db="EMBL/GenBank/DDBJ databases">
        <title>Roseomonas acroporae sp. nov., isolated from coral Acropora digitifera.</title>
        <authorList>
            <person name="Sun H."/>
        </authorList>
    </citation>
    <scope>NUCLEOTIDE SEQUENCE</scope>
    <source>
        <strain evidence="1">NAR14</strain>
    </source>
</reference>
<proteinExistence type="predicted"/>
<evidence type="ECO:0000313" key="1">
    <source>
        <dbReference type="EMBL" id="MCK8788160.1"/>
    </source>
</evidence>
<dbReference type="Proteomes" id="UP001139516">
    <property type="component" value="Unassembled WGS sequence"/>
</dbReference>
<gene>
    <name evidence="1" type="ORF">M0638_27815</name>
</gene>
<name>A0A9X2C0I3_9PROT</name>
<comment type="caution">
    <text evidence="1">The sequence shown here is derived from an EMBL/GenBank/DDBJ whole genome shotgun (WGS) entry which is preliminary data.</text>
</comment>
<organism evidence="1 2">
    <name type="scientific">Roseomonas acroporae</name>
    <dbReference type="NCBI Taxonomy" id="2937791"/>
    <lineage>
        <taxon>Bacteria</taxon>
        <taxon>Pseudomonadati</taxon>
        <taxon>Pseudomonadota</taxon>
        <taxon>Alphaproteobacteria</taxon>
        <taxon>Acetobacterales</taxon>
        <taxon>Roseomonadaceae</taxon>
        <taxon>Roseomonas</taxon>
    </lineage>
</organism>
<dbReference type="AlphaFoldDB" id="A0A9X2C0I3"/>
<sequence>MSGTITGGLASGYQRATGTLGAAGAGVAVSIPRLCDFTLSLSGPFVGSAVLERSADGNAPWIACTSGGTVVSFSGPCVELCREVPGGFYRVNCTAYTSGTITWRIDW</sequence>
<evidence type="ECO:0000313" key="2">
    <source>
        <dbReference type="Proteomes" id="UP001139516"/>
    </source>
</evidence>